<feature type="transmembrane region" description="Helical" evidence="1">
    <location>
        <begin position="541"/>
        <end position="559"/>
    </location>
</feature>
<organism evidence="2">
    <name type="scientific">Populus alba</name>
    <name type="common">White poplar</name>
    <dbReference type="NCBI Taxonomy" id="43335"/>
    <lineage>
        <taxon>Eukaryota</taxon>
        <taxon>Viridiplantae</taxon>
        <taxon>Streptophyta</taxon>
        <taxon>Embryophyta</taxon>
        <taxon>Tracheophyta</taxon>
        <taxon>Spermatophyta</taxon>
        <taxon>Magnoliopsida</taxon>
        <taxon>eudicotyledons</taxon>
        <taxon>Gunneridae</taxon>
        <taxon>Pentapetalae</taxon>
        <taxon>rosids</taxon>
        <taxon>fabids</taxon>
        <taxon>Malpighiales</taxon>
        <taxon>Salicaceae</taxon>
        <taxon>Saliceae</taxon>
        <taxon>Populus</taxon>
    </lineage>
</organism>
<evidence type="ECO:0000313" key="2">
    <source>
        <dbReference type="EMBL" id="TKR63939.1"/>
    </source>
</evidence>
<dbReference type="PANTHER" id="PTHR31860">
    <property type="entry name" value="HEAT-INDUCIBLE TRANSCRIPTION REPRESSOR (DUF639)-RELATED"/>
    <property type="match status" value="1"/>
</dbReference>
<dbReference type="InterPro" id="IPR006927">
    <property type="entry name" value="DUF639"/>
</dbReference>
<keyword evidence="1" id="KW-1133">Transmembrane helix</keyword>
<dbReference type="EMBL" id="RCHU01001260">
    <property type="protein sequence ID" value="TKR63939.1"/>
    <property type="molecule type" value="Genomic_DNA"/>
</dbReference>
<sequence>MATPTVSKTRSMLEGLVREGSFKWLLGKRSSFNEELQEMERSPSAGRNWIAELSPLANLVVRRCSKILGVSASELQESFNAEASDSLKHHSCYARNFLEYCCFRALALSTQVTGHLGDKKFRRLTYDMMLAWETPAVACQPLLNVDEDFTVGLEAFSRIAPAVPIIANVIISENLFEVLSVGTDGRLQFSIYEKYLSGLERAIKKMKTQSDSSLLSTVRLSRREKILEVDGTVTTQPVLEHVGISTWPGRVTLTDHALYYEALRVVSYDKPKTYDLADDLKQIVNPELTGPWGTRLFDKAVLYKSISLSEPAVIEFPELKGHTRRDYWLAVIREILFVHRFIKKFKISGVERDAALSLAVLGILRLQAIQEIISVNSVHCETLLIFNLCDQLPGGDLILETLANISSLRKLDRTNSDKTGGGVHSISARAMVSNLGFMLGTSSTDLNEAGLVVGETAVGEMSSLEKVVKESQSSFKKAVLAQETVDGVKVDGIDTNLAVMKELLLPVMEIGRWLISLIHWDDPMKSLVFCLVLTYIIWRGWLGYTFGLMIILLAIFMVLTRFSNQGRPVDEIKVTAPPPMNTVEQLLAVQDAISQAEQFIQDGNIVLLKFRGLLLSIFPQASEKFAFTLLGVALILAFMPSKYIILLTFLETFTRYSPPRTASTERWTRRLREWWFSIPAAPVVLEREREDKKKK</sequence>
<dbReference type="Pfam" id="PF04842">
    <property type="entry name" value="DUF639"/>
    <property type="match status" value="1"/>
</dbReference>
<reference evidence="2" key="1">
    <citation type="submission" date="2018-10" db="EMBL/GenBank/DDBJ databases">
        <title>Population genomic analysis revealed the cold adaptation of white poplar.</title>
        <authorList>
            <person name="Liu Y.-J."/>
        </authorList>
    </citation>
    <scope>NUCLEOTIDE SEQUENCE [LARGE SCALE GENOMIC DNA]</scope>
    <source>
        <strain evidence="2">PAL-ZL1</strain>
    </source>
</reference>
<keyword evidence="1" id="KW-0812">Transmembrane</keyword>
<dbReference type="STRING" id="43335.A0A4U5M519"/>
<dbReference type="PANTHER" id="PTHR31860:SF6">
    <property type="entry name" value="HEAT-INDUCIBLE TRANSCRIPTION REPRESSOR (DUF639)"/>
    <property type="match status" value="1"/>
</dbReference>
<comment type="caution">
    <text evidence="2">The sequence shown here is derived from an EMBL/GenBank/DDBJ whole genome shotgun (WGS) entry which is preliminary data.</text>
</comment>
<evidence type="ECO:0000256" key="1">
    <source>
        <dbReference type="SAM" id="Phobius"/>
    </source>
</evidence>
<dbReference type="AlphaFoldDB" id="A0A4U5M519"/>
<keyword evidence="1" id="KW-0472">Membrane</keyword>
<gene>
    <name evidence="2" type="ORF">D5086_0000320430</name>
</gene>
<protein>
    <submittedName>
        <fullName evidence="2">Uncharacterized protein</fullName>
    </submittedName>
</protein>
<feature type="transmembrane region" description="Helical" evidence="1">
    <location>
        <begin position="625"/>
        <end position="650"/>
    </location>
</feature>
<accession>A0A4U5M519</accession>
<proteinExistence type="predicted"/>
<name>A0A4U5M519_POPAL</name>